<reference evidence="1 2" key="1">
    <citation type="submission" date="2018-06" db="EMBL/GenBank/DDBJ databases">
        <title>Comparative genomics reveals the genomic features of Rhizophagus irregularis, R. cerebriforme, R. diaphanum and Gigaspora rosea, and their symbiotic lifestyle signature.</title>
        <authorList>
            <person name="Morin E."/>
            <person name="San Clemente H."/>
            <person name="Chen E.C.H."/>
            <person name="De La Providencia I."/>
            <person name="Hainaut M."/>
            <person name="Kuo A."/>
            <person name="Kohler A."/>
            <person name="Murat C."/>
            <person name="Tang N."/>
            <person name="Roy S."/>
            <person name="Loubradou J."/>
            <person name="Henrissat B."/>
            <person name="Grigoriev I.V."/>
            <person name="Corradi N."/>
            <person name="Roux C."/>
            <person name="Martin F.M."/>
        </authorList>
    </citation>
    <scope>NUCLEOTIDE SEQUENCE [LARGE SCALE GENOMIC DNA]</scope>
    <source>
        <strain evidence="1 2">DAOM 227022</strain>
    </source>
</reference>
<dbReference type="OrthoDB" id="2143914at2759"/>
<dbReference type="InterPro" id="IPR009057">
    <property type="entry name" value="Homeodomain-like_sf"/>
</dbReference>
<evidence type="ECO:0000313" key="1">
    <source>
        <dbReference type="EMBL" id="RIA97002.1"/>
    </source>
</evidence>
<dbReference type="Gene3D" id="1.10.10.60">
    <property type="entry name" value="Homeodomain-like"/>
    <property type="match status" value="1"/>
</dbReference>
<dbReference type="SUPFAM" id="SSF46689">
    <property type="entry name" value="Homeodomain-like"/>
    <property type="match status" value="1"/>
</dbReference>
<gene>
    <name evidence="1" type="ORF">C1645_814662</name>
</gene>
<sequence>MGRSKVQAKEPSFTQEADNIIIEYMQKWGHSPRCYSMIHQILPQYKSKRIRQRWKTILNPELDRKPLSKEEKLFIIKWVKDHQTLSGKIHWTILVFEMERRFSKLRSDNILKNFWNAEKRKRLSFSKDNEK</sequence>
<dbReference type="Proteomes" id="UP000265703">
    <property type="component" value="Unassembled WGS sequence"/>
</dbReference>
<protein>
    <recommendedName>
        <fullName evidence="3">HTH myb-type domain-containing protein</fullName>
    </recommendedName>
</protein>
<organism evidence="1 2">
    <name type="scientific">Glomus cerebriforme</name>
    <dbReference type="NCBI Taxonomy" id="658196"/>
    <lineage>
        <taxon>Eukaryota</taxon>
        <taxon>Fungi</taxon>
        <taxon>Fungi incertae sedis</taxon>
        <taxon>Mucoromycota</taxon>
        <taxon>Glomeromycotina</taxon>
        <taxon>Glomeromycetes</taxon>
        <taxon>Glomerales</taxon>
        <taxon>Glomeraceae</taxon>
        <taxon>Glomus</taxon>
    </lineage>
</organism>
<comment type="caution">
    <text evidence="1">The sequence shown here is derived from an EMBL/GenBank/DDBJ whole genome shotgun (WGS) entry which is preliminary data.</text>
</comment>
<name>A0A397TGG2_9GLOM</name>
<keyword evidence="2" id="KW-1185">Reference proteome</keyword>
<dbReference type="EMBL" id="QKYT01000036">
    <property type="protein sequence ID" value="RIA97002.1"/>
    <property type="molecule type" value="Genomic_DNA"/>
</dbReference>
<evidence type="ECO:0000313" key="2">
    <source>
        <dbReference type="Proteomes" id="UP000265703"/>
    </source>
</evidence>
<dbReference type="AlphaFoldDB" id="A0A397TGG2"/>
<accession>A0A397TGG2</accession>
<proteinExistence type="predicted"/>
<evidence type="ECO:0008006" key="3">
    <source>
        <dbReference type="Google" id="ProtNLM"/>
    </source>
</evidence>
<dbReference type="Pfam" id="PF13921">
    <property type="entry name" value="Myb_DNA-bind_6"/>
    <property type="match status" value="1"/>
</dbReference>